<gene>
    <name evidence="1" type="ORF">BDM02DRAFT_1855413</name>
</gene>
<evidence type="ECO:0000313" key="1">
    <source>
        <dbReference type="EMBL" id="KAF9649439.1"/>
    </source>
</evidence>
<comment type="caution">
    <text evidence="1">The sequence shown here is derived from an EMBL/GenBank/DDBJ whole genome shotgun (WGS) entry which is preliminary data.</text>
</comment>
<dbReference type="EMBL" id="MU117998">
    <property type="protein sequence ID" value="KAF9649439.1"/>
    <property type="molecule type" value="Genomic_DNA"/>
</dbReference>
<evidence type="ECO:0000313" key="2">
    <source>
        <dbReference type="Proteomes" id="UP000886501"/>
    </source>
</evidence>
<dbReference type="Proteomes" id="UP000886501">
    <property type="component" value="Unassembled WGS sequence"/>
</dbReference>
<keyword evidence="2" id="KW-1185">Reference proteome</keyword>
<proteinExistence type="predicted"/>
<accession>A0ACB6ZIS3</accession>
<sequence>MAEHDLFKYARRLNVRMGSVFYPHVLLEPHLQHFQSPDRIHTFTIHSYQALLWCDVYNAYFTQFHPILATLVLSFSTSYCRYVLYNSLTPRIRLSSLCVTRPGFGLGYQYPPSLVSLPPTHMDTFNVLVLARRVPCKPAFSPPNGINFRSVEFRDVYWEPGQRILDVCVSSLEGFIVRINGKGEKEPRSLPRFFRVTETERTGSHFQCITN</sequence>
<reference evidence="1" key="1">
    <citation type="submission" date="2019-10" db="EMBL/GenBank/DDBJ databases">
        <authorList>
            <consortium name="DOE Joint Genome Institute"/>
            <person name="Kuo A."/>
            <person name="Miyauchi S."/>
            <person name="Kiss E."/>
            <person name="Drula E."/>
            <person name="Kohler A."/>
            <person name="Sanchez-Garcia M."/>
            <person name="Andreopoulos B."/>
            <person name="Barry K.W."/>
            <person name="Bonito G."/>
            <person name="Buee M."/>
            <person name="Carver A."/>
            <person name="Chen C."/>
            <person name="Cichocki N."/>
            <person name="Clum A."/>
            <person name="Culley D."/>
            <person name="Crous P.W."/>
            <person name="Fauchery L."/>
            <person name="Girlanda M."/>
            <person name="Hayes R."/>
            <person name="Keri Z."/>
            <person name="Labutti K."/>
            <person name="Lipzen A."/>
            <person name="Lombard V."/>
            <person name="Magnuson J."/>
            <person name="Maillard F."/>
            <person name="Morin E."/>
            <person name="Murat C."/>
            <person name="Nolan M."/>
            <person name="Ohm R."/>
            <person name="Pangilinan J."/>
            <person name="Pereira M."/>
            <person name="Perotto S."/>
            <person name="Peter M."/>
            <person name="Riley R."/>
            <person name="Sitrit Y."/>
            <person name="Stielow B."/>
            <person name="Szollosi G."/>
            <person name="Zifcakova L."/>
            <person name="Stursova M."/>
            <person name="Spatafora J.W."/>
            <person name="Tedersoo L."/>
            <person name="Vaario L.-M."/>
            <person name="Yamada A."/>
            <person name="Yan M."/>
            <person name="Wang P."/>
            <person name="Xu J."/>
            <person name="Bruns T."/>
            <person name="Baldrian P."/>
            <person name="Vilgalys R."/>
            <person name="Henrissat B."/>
            <person name="Grigoriev I.V."/>
            <person name="Hibbett D."/>
            <person name="Nagy L.G."/>
            <person name="Martin F.M."/>
        </authorList>
    </citation>
    <scope>NUCLEOTIDE SEQUENCE</scope>
    <source>
        <strain evidence="1">P2</strain>
    </source>
</reference>
<protein>
    <submittedName>
        <fullName evidence="1">Uncharacterized protein</fullName>
    </submittedName>
</protein>
<name>A0ACB6ZIS3_THEGA</name>
<organism evidence="1 2">
    <name type="scientific">Thelephora ganbajun</name>
    <name type="common">Ganba fungus</name>
    <dbReference type="NCBI Taxonomy" id="370292"/>
    <lineage>
        <taxon>Eukaryota</taxon>
        <taxon>Fungi</taxon>
        <taxon>Dikarya</taxon>
        <taxon>Basidiomycota</taxon>
        <taxon>Agaricomycotina</taxon>
        <taxon>Agaricomycetes</taxon>
        <taxon>Thelephorales</taxon>
        <taxon>Thelephoraceae</taxon>
        <taxon>Thelephora</taxon>
    </lineage>
</organism>
<reference evidence="1" key="2">
    <citation type="journal article" date="2020" name="Nat. Commun.">
        <title>Large-scale genome sequencing of mycorrhizal fungi provides insights into the early evolution of symbiotic traits.</title>
        <authorList>
            <person name="Miyauchi S."/>
            <person name="Kiss E."/>
            <person name="Kuo A."/>
            <person name="Drula E."/>
            <person name="Kohler A."/>
            <person name="Sanchez-Garcia M."/>
            <person name="Morin E."/>
            <person name="Andreopoulos B."/>
            <person name="Barry K.W."/>
            <person name="Bonito G."/>
            <person name="Buee M."/>
            <person name="Carver A."/>
            <person name="Chen C."/>
            <person name="Cichocki N."/>
            <person name="Clum A."/>
            <person name="Culley D."/>
            <person name="Crous P.W."/>
            <person name="Fauchery L."/>
            <person name="Girlanda M."/>
            <person name="Hayes R.D."/>
            <person name="Keri Z."/>
            <person name="LaButti K."/>
            <person name="Lipzen A."/>
            <person name="Lombard V."/>
            <person name="Magnuson J."/>
            <person name="Maillard F."/>
            <person name="Murat C."/>
            <person name="Nolan M."/>
            <person name="Ohm R.A."/>
            <person name="Pangilinan J."/>
            <person name="Pereira M.F."/>
            <person name="Perotto S."/>
            <person name="Peter M."/>
            <person name="Pfister S."/>
            <person name="Riley R."/>
            <person name="Sitrit Y."/>
            <person name="Stielow J.B."/>
            <person name="Szollosi G."/>
            <person name="Zifcakova L."/>
            <person name="Stursova M."/>
            <person name="Spatafora J.W."/>
            <person name="Tedersoo L."/>
            <person name="Vaario L.M."/>
            <person name="Yamada A."/>
            <person name="Yan M."/>
            <person name="Wang P."/>
            <person name="Xu J."/>
            <person name="Bruns T."/>
            <person name="Baldrian P."/>
            <person name="Vilgalys R."/>
            <person name="Dunand C."/>
            <person name="Henrissat B."/>
            <person name="Grigoriev I.V."/>
            <person name="Hibbett D."/>
            <person name="Nagy L.G."/>
            <person name="Martin F.M."/>
        </authorList>
    </citation>
    <scope>NUCLEOTIDE SEQUENCE</scope>
    <source>
        <strain evidence="1">P2</strain>
    </source>
</reference>